<dbReference type="PROSITE" id="PS51746">
    <property type="entry name" value="PPM_2"/>
    <property type="match status" value="1"/>
</dbReference>
<keyword evidence="4" id="KW-1185">Reference proteome</keyword>
<dbReference type="Proteomes" id="UP001576780">
    <property type="component" value="Unassembled WGS sequence"/>
</dbReference>
<dbReference type="InterPro" id="IPR036457">
    <property type="entry name" value="PPM-type-like_dom_sf"/>
</dbReference>
<keyword evidence="1" id="KW-0472">Membrane</keyword>
<dbReference type="CDD" id="cd00143">
    <property type="entry name" value="PP2Cc"/>
    <property type="match status" value="1"/>
</dbReference>
<name>A0ABV4WFM7_9CYAN</name>
<organism evidence="3 4">
    <name type="scientific">Floridaenema evergladense BLCC-F167</name>
    <dbReference type="NCBI Taxonomy" id="3153639"/>
    <lineage>
        <taxon>Bacteria</taxon>
        <taxon>Bacillati</taxon>
        <taxon>Cyanobacteriota</taxon>
        <taxon>Cyanophyceae</taxon>
        <taxon>Oscillatoriophycideae</taxon>
        <taxon>Aerosakkonematales</taxon>
        <taxon>Aerosakkonemataceae</taxon>
        <taxon>Floridanema</taxon>
        <taxon>Floridanema evergladense</taxon>
    </lineage>
</organism>
<dbReference type="EC" id="3.1.3.16" evidence="3"/>
<dbReference type="Pfam" id="PF00481">
    <property type="entry name" value="PP2C"/>
    <property type="match status" value="1"/>
</dbReference>
<protein>
    <submittedName>
        <fullName evidence="3">PP2C family serine/threonine-protein phosphatase</fullName>
        <ecNumber evidence="3">3.1.3.16</ecNumber>
    </submittedName>
</protein>
<gene>
    <name evidence="3" type="ORF">ACE1CA_05015</name>
</gene>
<dbReference type="InterPro" id="IPR001932">
    <property type="entry name" value="PPM-type_phosphatase-like_dom"/>
</dbReference>
<dbReference type="PANTHER" id="PTHR13832">
    <property type="entry name" value="PROTEIN PHOSPHATASE 2C"/>
    <property type="match status" value="1"/>
</dbReference>
<dbReference type="SMART" id="SM00332">
    <property type="entry name" value="PP2Cc"/>
    <property type="match status" value="1"/>
</dbReference>
<keyword evidence="1" id="KW-0812">Transmembrane</keyword>
<proteinExistence type="predicted"/>
<dbReference type="SMART" id="SM00331">
    <property type="entry name" value="PP2C_SIG"/>
    <property type="match status" value="1"/>
</dbReference>
<reference evidence="3 4" key="1">
    <citation type="submission" date="2024-09" db="EMBL/GenBank/DDBJ databases">
        <title>Floridaenema gen nov. (Aerosakkonemataceae, Aerosakkonematales ord. nov., Cyanobacteria) from benthic tropical and subtropical fresh waters, with the description of four new species.</title>
        <authorList>
            <person name="Moretto J.A."/>
            <person name="Berthold D.E."/>
            <person name="Lefler F.W."/>
            <person name="Huang I.-S."/>
            <person name="Laughinghouse H. IV."/>
        </authorList>
    </citation>
    <scope>NUCLEOTIDE SEQUENCE [LARGE SCALE GENOMIC DNA]</scope>
    <source>
        <strain evidence="3 4">BLCC-F167</strain>
    </source>
</reference>
<accession>A0ABV4WFM7</accession>
<comment type="caution">
    <text evidence="3">The sequence shown here is derived from an EMBL/GenBank/DDBJ whole genome shotgun (WGS) entry which is preliminary data.</text>
</comment>
<dbReference type="EMBL" id="JBHFNT010000048">
    <property type="protein sequence ID" value="MFB2833874.1"/>
    <property type="molecule type" value="Genomic_DNA"/>
</dbReference>
<dbReference type="InterPro" id="IPR015655">
    <property type="entry name" value="PP2C"/>
</dbReference>
<evidence type="ECO:0000313" key="4">
    <source>
        <dbReference type="Proteomes" id="UP001576780"/>
    </source>
</evidence>
<keyword evidence="3" id="KW-0378">Hydrolase</keyword>
<feature type="domain" description="PPM-type phosphatase" evidence="2">
    <location>
        <begin position="234"/>
        <end position="515"/>
    </location>
</feature>
<keyword evidence="1" id="KW-1133">Transmembrane helix</keyword>
<dbReference type="RefSeq" id="WP_413276324.1">
    <property type="nucleotide sequence ID" value="NZ_JBHFNT010000048.1"/>
</dbReference>
<dbReference type="Gene3D" id="3.60.40.10">
    <property type="entry name" value="PPM-type phosphatase domain"/>
    <property type="match status" value="1"/>
</dbReference>
<feature type="transmembrane region" description="Helical" evidence="1">
    <location>
        <begin position="576"/>
        <end position="597"/>
    </location>
</feature>
<dbReference type="GO" id="GO:0004722">
    <property type="term" value="F:protein serine/threonine phosphatase activity"/>
    <property type="evidence" value="ECO:0007669"/>
    <property type="project" value="UniProtKB-EC"/>
</dbReference>
<sequence length="617" mass="69021">MNSSEPSMNRYIWASDPALAQISPGVLIQDRYQVIAPQIWLDTQPEAAPHVPQELPEEIISYLRLFPQRLHIPEVYGVAVLGEEPNTAEVILLENVPIDSEGNLYPAIVEQWHHAQAVRQVYWLWQILQLWTPLSELEVASSLLIPENIRVQGWRVRLLQLFSDRTIPNQAQPNLAAFCDRWLEWIASSHPSVVDRLRQIWQQIGNEQQSLETVSLELNELLLEKAAELPLRLQVAGGTDQGPKRSSNEDSCYPTEADLQLITESPNDLLIPNFTLVCDGIGGHEGGEVASLMALQTLKLQVRALLIEISQQTEIVPPNIISEQITAIIRVVNDLIAKQNDSQGREMRQRMGTTLVMGLQIPQKINQPDGTFLENAHELYIASVGDSRVYWITGDYCQQLTLDDDVATREVRLGRSVYREALRRVDGGALTQALGTREAQILRPTVQRFILEEDGILLLCSDGLSDKNTVEQSWQEFAKPVLKNKMSLETAVQSWINLANERNGHDNTSVVLTRCLISPEPPVLFEPKKVETEMPTTAYPVESELTEASKALLYSPATHPEAGETVDVQTVRRGSWLTVLTTLAIIVVVGLIGLGVWRSLTPQNPPPTPETPETPNQ</sequence>
<dbReference type="PANTHER" id="PTHR13832:SF827">
    <property type="entry name" value="PROTEIN PHOSPHATASE 1L"/>
    <property type="match status" value="1"/>
</dbReference>
<evidence type="ECO:0000256" key="1">
    <source>
        <dbReference type="SAM" id="Phobius"/>
    </source>
</evidence>
<evidence type="ECO:0000313" key="3">
    <source>
        <dbReference type="EMBL" id="MFB2833874.1"/>
    </source>
</evidence>
<evidence type="ECO:0000259" key="2">
    <source>
        <dbReference type="PROSITE" id="PS51746"/>
    </source>
</evidence>
<dbReference type="SUPFAM" id="SSF81606">
    <property type="entry name" value="PP2C-like"/>
    <property type="match status" value="1"/>
</dbReference>